<keyword evidence="7" id="KW-0732">Signal</keyword>
<evidence type="ECO:0008006" key="21">
    <source>
        <dbReference type="Google" id="ProtNLM"/>
    </source>
</evidence>
<dbReference type="GO" id="GO:0015891">
    <property type="term" value="P:siderophore transport"/>
    <property type="evidence" value="ECO:0007669"/>
    <property type="project" value="InterPro"/>
</dbReference>
<evidence type="ECO:0000256" key="8">
    <source>
        <dbReference type="ARBA" id="ARBA00023004"/>
    </source>
</evidence>
<keyword evidence="12" id="KW-0675">Receptor</keyword>
<dbReference type="HOGENOM" id="CLU_008287_22_1_6"/>
<keyword evidence="8" id="KW-0408">Iron</keyword>
<dbReference type="InterPro" id="IPR012910">
    <property type="entry name" value="Plug_dom"/>
</dbReference>
<keyword evidence="10 16" id="KW-0798">TonB box</keyword>
<organism evidence="19 20">
    <name type="scientific">Acinetobacter dispersus</name>
    <dbReference type="NCBI Taxonomy" id="70348"/>
    <lineage>
        <taxon>Bacteria</taxon>
        <taxon>Pseudomonadati</taxon>
        <taxon>Pseudomonadota</taxon>
        <taxon>Gammaproteobacteria</taxon>
        <taxon>Moraxellales</taxon>
        <taxon>Moraxellaceae</taxon>
        <taxon>Acinetobacter</taxon>
    </lineage>
</organism>
<keyword evidence="13 14" id="KW-0998">Cell outer membrane</keyword>
<evidence type="ECO:0000256" key="15">
    <source>
        <dbReference type="PROSITE-ProRule" id="PRU10144"/>
    </source>
</evidence>
<protein>
    <recommendedName>
        <fullName evidence="21">TonB-dependent siderophore receptor</fullName>
    </recommendedName>
</protein>
<proteinExistence type="inferred from homology"/>
<evidence type="ECO:0000259" key="17">
    <source>
        <dbReference type="Pfam" id="PF00593"/>
    </source>
</evidence>
<dbReference type="InterPro" id="IPR036942">
    <property type="entry name" value="Beta-barrel_TonB_sf"/>
</dbReference>
<dbReference type="Pfam" id="PF07715">
    <property type="entry name" value="Plug"/>
    <property type="match status" value="1"/>
</dbReference>
<keyword evidence="3 14" id="KW-0813">Transport</keyword>
<dbReference type="OrthoDB" id="8732650at2"/>
<feature type="short sequence motif" description="TonB C-terminal box" evidence="15">
    <location>
        <begin position="719"/>
        <end position="736"/>
    </location>
</feature>
<evidence type="ECO:0000313" key="20">
    <source>
        <dbReference type="Proteomes" id="UP000013261"/>
    </source>
</evidence>
<dbReference type="PANTHER" id="PTHR32552">
    <property type="entry name" value="FERRICHROME IRON RECEPTOR-RELATED"/>
    <property type="match status" value="1"/>
</dbReference>
<dbReference type="CDD" id="cd01347">
    <property type="entry name" value="ligand_gated_channel"/>
    <property type="match status" value="1"/>
</dbReference>
<comment type="similarity">
    <text evidence="2 14 16">Belongs to the TonB-dependent receptor family.</text>
</comment>
<evidence type="ECO:0000313" key="19">
    <source>
        <dbReference type="EMBL" id="ENW93209.1"/>
    </source>
</evidence>
<dbReference type="Pfam" id="PF00593">
    <property type="entry name" value="TonB_dep_Rec_b-barrel"/>
    <property type="match status" value="1"/>
</dbReference>
<evidence type="ECO:0000256" key="4">
    <source>
        <dbReference type="ARBA" id="ARBA00022452"/>
    </source>
</evidence>
<dbReference type="Proteomes" id="UP000013261">
    <property type="component" value="Unassembled WGS sequence"/>
</dbReference>
<dbReference type="NCBIfam" id="TIGR01783">
    <property type="entry name" value="TonB-siderophor"/>
    <property type="match status" value="1"/>
</dbReference>
<evidence type="ECO:0000256" key="11">
    <source>
        <dbReference type="ARBA" id="ARBA00023136"/>
    </source>
</evidence>
<evidence type="ECO:0000256" key="5">
    <source>
        <dbReference type="ARBA" id="ARBA00022496"/>
    </source>
</evidence>
<dbReference type="AlphaFoldDB" id="N9MTF6"/>
<comment type="subcellular location">
    <subcellularLocation>
        <location evidence="1 14">Cell outer membrane</location>
        <topology evidence="1 14">Multi-pass membrane protein</topology>
    </subcellularLocation>
</comment>
<dbReference type="InterPro" id="IPR010105">
    <property type="entry name" value="TonB_sidphr_rcpt"/>
</dbReference>
<evidence type="ECO:0000256" key="10">
    <source>
        <dbReference type="ARBA" id="ARBA00023077"/>
    </source>
</evidence>
<dbReference type="PROSITE" id="PS01156">
    <property type="entry name" value="TONB_DEPENDENT_REC_2"/>
    <property type="match status" value="1"/>
</dbReference>
<evidence type="ECO:0000256" key="16">
    <source>
        <dbReference type="RuleBase" id="RU003357"/>
    </source>
</evidence>
<dbReference type="InterPro" id="IPR037066">
    <property type="entry name" value="Plug_dom_sf"/>
</dbReference>
<reference evidence="19 20" key="1">
    <citation type="submission" date="2013-02" db="EMBL/GenBank/DDBJ databases">
        <title>The Genome Sequence of Acinetobacter sp. ANC 4105.</title>
        <authorList>
            <consortium name="The Broad Institute Genome Sequencing Platform"/>
            <consortium name="The Broad Institute Genome Sequencing Center for Infectious Disease"/>
            <person name="Cerqueira G."/>
            <person name="Feldgarden M."/>
            <person name="Courvalin P."/>
            <person name="Perichon B."/>
            <person name="Grillot-Courvalin C."/>
            <person name="Clermont D."/>
            <person name="Rocha E."/>
            <person name="Yoon E.-J."/>
            <person name="Nemec A."/>
            <person name="Walker B."/>
            <person name="Young S.K."/>
            <person name="Zeng Q."/>
            <person name="Gargeya S."/>
            <person name="Fitzgerald M."/>
            <person name="Haas B."/>
            <person name="Abouelleil A."/>
            <person name="Alvarado L."/>
            <person name="Arachchi H.M."/>
            <person name="Berlin A.M."/>
            <person name="Chapman S.B."/>
            <person name="Dewar J."/>
            <person name="Goldberg J."/>
            <person name="Griggs A."/>
            <person name="Gujja S."/>
            <person name="Hansen M."/>
            <person name="Howarth C."/>
            <person name="Imamovic A."/>
            <person name="Larimer J."/>
            <person name="McCowan C."/>
            <person name="Murphy C."/>
            <person name="Neiman D."/>
            <person name="Pearson M."/>
            <person name="Priest M."/>
            <person name="Roberts A."/>
            <person name="Saif S."/>
            <person name="Shea T."/>
            <person name="Sisk P."/>
            <person name="Sykes S."/>
            <person name="Wortman J."/>
            <person name="Nusbaum C."/>
            <person name="Birren B."/>
        </authorList>
    </citation>
    <scope>NUCLEOTIDE SEQUENCE [LARGE SCALE GENOMIC DNA]</scope>
    <source>
        <strain evidence="19 20">ANC 4105</strain>
    </source>
</reference>
<dbReference type="EMBL" id="APRL01000013">
    <property type="protein sequence ID" value="ENW93209.1"/>
    <property type="molecule type" value="Genomic_DNA"/>
</dbReference>
<feature type="domain" description="TonB-dependent receptor-like beta-barrel" evidence="17">
    <location>
        <begin position="277"/>
        <end position="710"/>
    </location>
</feature>
<keyword evidence="9" id="KW-0406">Ion transport</keyword>
<dbReference type="GO" id="GO:0015344">
    <property type="term" value="F:siderophore uptake transmembrane transporter activity"/>
    <property type="evidence" value="ECO:0007669"/>
    <property type="project" value="TreeGrafter"/>
</dbReference>
<sequence>MVIKLLKTNKLLTLKKSILSTHLSLFMHSSLLASSTLVSTSLFAEEVDSVNRLSPIKVTASKHSQGSAEQGYKEDTVSQLGLWQGRSLQQLPYSIQVFSEELIKNVQATSSPDEIYRLNPTSQLSRSQYENDQPVTYTRGFRVSNAYRDGMEADQYGHGTTTEDAQKIEVLNGLSGFLYGPGNVGGLINYVTKRSTESRLNEVSLASLGGKSWYTHGDFGGKFDEAGKFGYRLNLAKQGGDTAIKQQEVKKEFASLALDWQALDTLLIQVDAMQRDYEINGGAANWNFAKGIERLPAHQLQNNISWSVPWSNNYYHSEHYGAHLKWNPTQNITIRSSYLDSYSRRGTQLTTNTVTSANTYDQTVSRIYAAGQDRMTSEQLDKRWATYLDFNFDTGPLKHKLTTGLQMSDTRQKRYPREAKEVVFKNLDLNSPTAMPKPIGQQVDRGEIQTRSHSQSKSWLIGDDITLDDQWSLLLGAAYVNIINKMGSGYDESKISPNLSILYRPVPALTTYLTYIESLEAGGIAADEYRGVAVTNAGDIFGPLKSQQIELGAKLSLGDLLFTTALFKIDKGLQYYDVSMPTAPKFVQDGRQEHKGVEFTAIGKATDHLTILGGFTLLDPEIKKQKQNPLLEGKHPPLVAQQMFKLYSEYTIPNFESLSVSAGFNHTAKSYANAENTDKLPAYTLFNIGSRYQFNLKDNPLTLRLNVNNLFNKHYWANESILGDPRTVIVSGSIKF</sequence>
<evidence type="ECO:0000256" key="13">
    <source>
        <dbReference type="ARBA" id="ARBA00023237"/>
    </source>
</evidence>
<gene>
    <name evidence="19" type="ORF">F904_03156</name>
</gene>
<feature type="domain" description="TonB-dependent receptor plug" evidence="18">
    <location>
        <begin position="88"/>
        <end position="186"/>
    </location>
</feature>
<evidence type="ECO:0000259" key="18">
    <source>
        <dbReference type="Pfam" id="PF07715"/>
    </source>
</evidence>
<evidence type="ECO:0000256" key="14">
    <source>
        <dbReference type="PROSITE-ProRule" id="PRU01360"/>
    </source>
</evidence>
<dbReference type="SUPFAM" id="SSF56935">
    <property type="entry name" value="Porins"/>
    <property type="match status" value="1"/>
</dbReference>
<dbReference type="PANTHER" id="PTHR32552:SF82">
    <property type="entry name" value="FCUA PROTEIN"/>
    <property type="match status" value="1"/>
</dbReference>
<dbReference type="Gene3D" id="2.40.170.20">
    <property type="entry name" value="TonB-dependent receptor, beta-barrel domain"/>
    <property type="match status" value="1"/>
</dbReference>
<dbReference type="GO" id="GO:0009279">
    <property type="term" value="C:cell outer membrane"/>
    <property type="evidence" value="ECO:0007669"/>
    <property type="project" value="UniProtKB-SubCell"/>
</dbReference>
<accession>N9MTF6</accession>
<dbReference type="PATRIC" id="fig|1217703.3.peg.3066"/>
<evidence type="ECO:0000256" key="9">
    <source>
        <dbReference type="ARBA" id="ARBA00023065"/>
    </source>
</evidence>
<evidence type="ECO:0000256" key="1">
    <source>
        <dbReference type="ARBA" id="ARBA00004571"/>
    </source>
</evidence>
<evidence type="ECO:0000256" key="3">
    <source>
        <dbReference type="ARBA" id="ARBA00022448"/>
    </source>
</evidence>
<evidence type="ECO:0000256" key="12">
    <source>
        <dbReference type="ARBA" id="ARBA00023170"/>
    </source>
</evidence>
<keyword evidence="6 14" id="KW-0812">Transmembrane</keyword>
<keyword evidence="4 14" id="KW-1134">Transmembrane beta strand</keyword>
<dbReference type="InterPro" id="IPR000531">
    <property type="entry name" value="Beta-barrel_TonB"/>
</dbReference>
<dbReference type="InterPro" id="IPR039426">
    <property type="entry name" value="TonB-dep_rcpt-like"/>
</dbReference>
<dbReference type="PROSITE" id="PS52016">
    <property type="entry name" value="TONB_DEPENDENT_REC_3"/>
    <property type="match status" value="1"/>
</dbReference>
<dbReference type="InterPro" id="IPR010917">
    <property type="entry name" value="TonB_rcpt_CS"/>
</dbReference>
<keyword evidence="20" id="KW-1185">Reference proteome</keyword>
<keyword evidence="11 14" id="KW-0472">Membrane</keyword>
<dbReference type="Gene3D" id="2.170.130.10">
    <property type="entry name" value="TonB-dependent receptor, plug domain"/>
    <property type="match status" value="1"/>
</dbReference>
<evidence type="ECO:0000256" key="6">
    <source>
        <dbReference type="ARBA" id="ARBA00022692"/>
    </source>
</evidence>
<dbReference type="GO" id="GO:0038023">
    <property type="term" value="F:signaling receptor activity"/>
    <property type="evidence" value="ECO:0007669"/>
    <property type="project" value="InterPro"/>
</dbReference>
<dbReference type="eggNOG" id="COG4773">
    <property type="taxonomic scope" value="Bacteria"/>
</dbReference>
<keyword evidence="5" id="KW-0410">Iron transport</keyword>
<name>N9MTF6_9GAMM</name>
<evidence type="ECO:0000256" key="2">
    <source>
        <dbReference type="ARBA" id="ARBA00009810"/>
    </source>
</evidence>
<evidence type="ECO:0000256" key="7">
    <source>
        <dbReference type="ARBA" id="ARBA00022729"/>
    </source>
</evidence>
<comment type="caution">
    <text evidence="19">The sequence shown here is derived from an EMBL/GenBank/DDBJ whole genome shotgun (WGS) entry which is preliminary data.</text>
</comment>